<proteinExistence type="predicted"/>
<dbReference type="OrthoDB" id="5324665at2"/>
<sequence>MKLDTSSTMTSLAQSKETNLIKNLKAKVDNKTLESDKALREQTDKFEAIFIKTLLDTALNLDNPLYPKQPGSDIYNAMFKEQLSENLSGSFGYSELLFNYLKDQQKLKG</sequence>
<protein>
    <recommendedName>
        <fullName evidence="3">Rod binding protein</fullName>
    </recommendedName>
</protein>
<comment type="caution">
    <text evidence="1">The sequence shown here is derived from an EMBL/GenBank/DDBJ whole genome shotgun (WGS) entry which is preliminary data.</text>
</comment>
<organism evidence="1 2">
    <name type="scientific">Helicobacter trogontum</name>
    <dbReference type="NCBI Taxonomy" id="50960"/>
    <lineage>
        <taxon>Bacteria</taxon>
        <taxon>Pseudomonadati</taxon>
        <taxon>Campylobacterota</taxon>
        <taxon>Epsilonproteobacteria</taxon>
        <taxon>Campylobacterales</taxon>
        <taxon>Helicobacteraceae</taxon>
        <taxon>Helicobacter</taxon>
    </lineage>
</organism>
<dbReference type="RefSeq" id="WP_034346405.1">
    <property type="nucleotide sequence ID" value="NZ_FZNG01000009.1"/>
</dbReference>
<dbReference type="AlphaFoldDB" id="A0A4U8SEU3"/>
<evidence type="ECO:0000313" key="1">
    <source>
        <dbReference type="EMBL" id="TLD84718.1"/>
    </source>
</evidence>
<name>A0A4U8SEU3_9HELI</name>
<accession>A0A4U8SEU3</accession>
<gene>
    <name evidence="1" type="ORF">LS81_001565</name>
</gene>
<dbReference type="Proteomes" id="UP000029878">
    <property type="component" value="Unassembled WGS sequence"/>
</dbReference>
<evidence type="ECO:0008006" key="3">
    <source>
        <dbReference type="Google" id="ProtNLM"/>
    </source>
</evidence>
<dbReference type="EMBL" id="JRPL02000002">
    <property type="protein sequence ID" value="TLD84718.1"/>
    <property type="molecule type" value="Genomic_DNA"/>
</dbReference>
<evidence type="ECO:0000313" key="2">
    <source>
        <dbReference type="Proteomes" id="UP000029878"/>
    </source>
</evidence>
<reference evidence="1 2" key="1">
    <citation type="journal article" date="2014" name="Genome Announc.">
        <title>Draft genome sequences of eight enterohepatic helicobacter species isolated from both laboratory and wild rodents.</title>
        <authorList>
            <person name="Sheh A."/>
            <person name="Shen Z."/>
            <person name="Fox J.G."/>
        </authorList>
    </citation>
    <scope>NUCLEOTIDE SEQUENCE [LARGE SCALE GENOMIC DNA]</scope>
    <source>
        <strain evidence="1 2">ATCC 700114</strain>
    </source>
</reference>